<dbReference type="InterPro" id="IPR050627">
    <property type="entry name" value="Nitroreductase/BluB"/>
</dbReference>
<dbReference type="InterPro" id="IPR000415">
    <property type="entry name" value="Nitroreductase-like"/>
</dbReference>
<evidence type="ECO:0000256" key="2">
    <source>
        <dbReference type="ARBA" id="ARBA00022643"/>
    </source>
</evidence>
<name>A0A9E9LD63_9BURK</name>
<keyword evidence="1" id="KW-0285">Flavoprotein</keyword>
<dbReference type="GO" id="GO:0016491">
    <property type="term" value="F:oxidoreductase activity"/>
    <property type="evidence" value="ECO:0007669"/>
    <property type="project" value="UniProtKB-KW"/>
</dbReference>
<evidence type="ECO:0000313" key="5">
    <source>
        <dbReference type="EMBL" id="WAV91968.1"/>
    </source>
</evidence>
<dbReference type="PANTHER" id="PTHR23026">
    <property type="entry name" value="NADPH NITROREDUCTASE"/>
    <property type="match status" value="1"/>
</dbReference>
<accession>A0A9E9LD63</accession>
<dbReference type="RefSeq" id="WP_269284278.1">
    <property type="nucleotide sequence ID" value="NZ_CP098251.1"/>
</dbReference>
<reference evidence="5" key="1">
    <citation type="journal article" date="2022" name="Front. Microbiol.">
        <title>New perspectives on an old grouping: The genomic and phenotypic variability of Oxalobacter formigenes and the implications for calcium oxalate stone prevention.</title>
        <authorList>
            <person name="Chmiel J.A."/>
            <person name="Carr C."/>
            <person name="Stuivenberg G.A."/>
            <person name="Venema R."/>
            <person name="Chanyi R.M."/>
            <person name="Al K.F."/>
            <person name="Giguere D."/>
            <person name="Say H."/>
            <person name="Akouris P.P."/>
            <person name="Dominguez Romero S.A."/>
            <person name="Kwong A."/>
            <person name="Tai V."/>
            <person name="Koval S.F."/>
            <person name="Razvi H."/>
            <person name="Bjazevic J."/>
            <person name="Burton J.P."/>
        </authorList>
    </citation>
    <scope>NUCLEOTIDE SEQUENCE</scope>
    <source>
        <strain evidence="5">OxK</strain>
    </source>
</reference>
<feature type="domain" description="Nitroreductase" evidence="4">
    <location>
        <begin position="7"/>
        <end position="185"/>
    </location>
</feature>
<dbReference type="EMBL" id="CP098251">
    <property type="protein sequence ID" value="WAV91968.1"/>
    <property type="molecule type" value="Genomic_DNA"/>
</dbReference>
<dbReference type="SUPFAM" id="SSF55469">
    <property type="entry name" value="FMN-dependent nitroreductase-like"/>
    <property type="match status" value="1"/>
</dbReference>
<gene>
    <name evidence="5" type="ORF">NB646_04410</name>
</gene>
<evidence type="ECO:0000256" key="3">
    <source>
        <dbReference type="ARBA" id="ARBA00023002"/>
    </source>
</evidence>
<dbReference type="Gene3D" id="3.40.109.10">
    <property type="entry name" value="NADH Oxidase"/>
    <property type="match status" value="1"/>
</dbReference>
<dbReference type="PANTHER" id="PTHR23026:SF90">
    <property type="entry name" value="IODOTYROSINE DEIODINASE 1"/>
    <property type="match status" value="1"/>
</dbReference>
<dbReference type="Proteomes" id="UP001164819">
    <property type="component" value="Chromosome"/>
</dbReference>
<keyword evidence="2" id="KW-0288">FMN</keyword>
<sequence>MEFYDVLKKRRTVRDFSTREVSHDVLKKVLAAAFMAPSNDHLRQLEFVVVRGRENIAPLVSTVAKNTRIIQQTTLDAAAGTMDPDAYAMFLDALPKQQRMLIQSNCLVLPFFRQRHYPLCQPADQSSLNFFASAWAAVENILLAATAEGLSCAFRIPVGDESGHVKRIVGAPEEYEFTCFLAIGYAADDAHINRQKEIRIDDRIHENIWS</sequence>
<proteinExistence type="predicted"/>
<evidence type="ECO:0000256" key="1">
    <source>
        <dbReference type="ARBA" id="ARBA00022630"/>
    </source>
</evidence>
<evidence type="ECO:0000259" key="4">
    <source>
        <dbReference type="Pfam" id="PF00881"/>
    </source>
</evidence>
<protein>
    <submittedName>
        <fullName evidence="5">Nitroreductase family protein</fullName>
    </submittedName>
</protein>
<keyword evidence="3" id="KW-0560">Oxidoreductase</keyword>
<dbReference type="AlphaFoldDB" id="A0A9E9LD63"/>
<dbReference type="Pfam" id="PF00881">
    <property type="entry name" value="Nitroreductase"/>
    <property type="match status" value="1"/>
</dbReference>
<organism evidence="5">
    <name type="scientific">Oxalobacter aliiformigenes</name>
    <dbReference type="NCBI Taxonomy" id="2946593"/>
    <lineage>
        <taxon>Bacteria</taxon>
        <taxon>Pseudomonadati</taxon>
        <taxon>Pseudomonadota</taxon>
        <taxon>Betaproteobacteria</taxon>
        <taxon>Burkholderiales</taxon>
        <taxon>Oxalobacteraceae</taxon>
        <taxon>Oxalobacter</taxon>
    </lineage>
</organism>
<dbReference type="InterPro" id="IPR029479">
    <property type="entry name" value="Nitroreductase"/>
</dbReference>